<sequence>MNESDLNDIHVNESEVLDNVFDSVIDSHESDGDDNQVNDRFKKGEGYHAIPPPYTRNYMPPRADLSFAGLDDFVFKCKVSETVTSVPKIETNASKTSKDSLEKPKTVRSSAPFIEEWESYIEDANVFKPKEVKKTVKPSLEKIEFVNARKITVENENKVENPMKFSQSPRAAVLTKSRQVPVNAAKQSSHKAASVSAASGCSRDMTGNKSCLTDYQEINGGFVAFGGNAKGGLKCSKDEVPDDAGKKEQEETLRKQFEQEFKRLFGQEEADNTNSTNRLNTVSSLDNADANANSTYRMFTPISTAGSFYVNLGGLIHDTRIFSGAYDDEVEGAVIDFNNLEPTTVVYRNKKDERWIVVRNKARLVTQGHTQEEGIYYDEVFASVARIEAIMLFLAYASFMGFIVYQMDVKSDFLNKARLVTQGHTQEEGIYYDEVFAPVARIEAIMLFLAYASFMGFIVYQMDVKSDFLYDTIEEEVMQRDDGIFISQDKYVVDILKKFDFFTVKTTSTPIETNKALLKDKEAEDVDVQLYRSMIGSLIYLTASRPNIIFTICACARFQVTPKVSHLHVVKRIFRYLKGKPKLGLWYPKDSPFDLKAFSDSDYARASLDRQSTTEGCLFLGKRLNSWQCKKQTVVANSTTEPEYVVAANCCRQVLWI</sequence>
<comment type="caution">
    <text evidence="3">The sequence shown here is derived from an EMBL/GenBank/DDBJ whole genome shotgun (WGS) entry which is preliminary data.</text>
</comment>
<keyword evidence="1" id="KW-0472">Membrane</keyword>
<feature type="transmembrane region" description="Helical" evidence="1">
    <location>
        <begin position="439"/>
        <end position="460"/>
    </location>
</feature>
<feature type="domain" description="Reverse transcriptase Ty1/copia-type" evidence="2">
    <location>
        <begin position="416"/>
        <end position="478"/>
    </location>
</feature>
<feature type="domain" description="Reverse transcriptase Ty1/copia-type" evidence="2">
    <location>
        <begin position="342"/>
        <end position="415"/>
    </location>
</feature>
<dbReference type="CDD" id="cd09272">
    <property type="entry name" value="RNase_HI_RT_Ty1"/>
    <property type="match status" value="1"/>
</dbReference>
<dbReference type="EMBL" id="BKCJ010002223">
    <property type="protein sequence ID" value="GEU47115.1"/>
    <property type="molecule type" value="Genomic_DNA"/>
</dbReference>
<keyword evidence="1" id="KW-0812">Transmembrane</keyword>
<proteinExistence type="predicted"/>
<evidence type="ECO:0000313" key="3">
    <source>
        <dbReference type="EMBL" id="GEU47115.1"/>
    </source>
</evidence>
<evidence type="ECO:0000259" key="2">
    <source>
        <dbReference type="Pfam" id="PF07727"/>
    </source>
</evidence>
<accession>A0A6L2KGK7</accession>
<gene>
    <name evidence="3" type="ORF">Tci_019093</name>
</gene>
<name>A0A6L2KGK7_TANCI</name>
<dbReference type="InterPro" id="IPR013103">
    <property type="entry name" value="RVT_2"/>
</dbReference>
<dbReference type="PANTHER" id="PTHR11439:SF495">
    <property type="entry name" value="REVERSE TRANSCRIPTASE, RNA-DEPENDENT DNA POLYMERASE-RELATED"/>
    <property type="match status" value="1"/>
</dbReference>
<protein>
    <submittedName>
        <fullName evidence="3">Putative ribonuclease H-like domain-containing protein</fullName>
    </submittedName>
</protein>
<dbReference type="AlphaFoldDB" id="A0A6L2KGK7"/>
<keyword evidence="1" id="KW-1133">Transmembrane helix</keyword>
<dbReference type="Pfam" id="PF07727">
    <property type="entry name" value="RVT_2"/>
    <property type="match status" value="2"/>
</dbReference>
<feature type="transmembrane region" description="Helical" evidence="1">
    <location>
        <begin position="389"/>
        <end position="407"/>
    </location>
</feature>
<dbReference type="PANTHER" id="PTHR11439">
    <property type="entry name" value="GAG-POL-RELATED RETROTRANSPOSON"/>
    <property type="match status" value="1"/>
</dbReference>
<organism evidence="3">
    <name type="scientific">Tanacetum cinerariifolium</name>
    <name type="common">Dalmatian daisy</name>
    <name type="synonym">Chrysanthemum cinerariifolium</name>
    <dbReference type="NCBI Taxonomy" id="118510"/>
    <lineage>
        <taxon>Eukaryota</taxon>
        <taxon>Viridiplantae</taxon>
        <taxon>Streptophyta</taxon>
        <taxon>Embryophyta</taxon>
        <taxon>Tracheophyta</taxon>
        <taxon>Spermatophyta</taxon>
        <taxon>Magnoliopsida</taxon>
        <taxon>eudicotyledons</taxon>
        <taxon>Gunneridae</taxon>
        <taxon>Pentapetalae</taxon>
        <taxon>asterids</taxon>
        <taxon>campanulids</taxon>
        <taxon>Asterales</taxon>
        <taxon>Asteraceae</taxon>
        <taxon>Asteroideae</taxon>
        <taxon>Anthemideae</taxon>
        <taxon>Anthemidinae</taxon>
        <taxon>Tanacetum</taxon>
    </lineage>
</organism>
<reference evidence="3" key="1">
    <citation type="journal article" date="2019" name="Sci. Rep.">
        <title>Draft genome of Tanacetum cinerariifolium, the natural source of mosquito coil.</title>
        <authorList>
            <person name="Yamashiro T."/>
            <person name="Shiraishi A."/>
            <person name="Satake H."/>
            <person name="Nakayama K."/>
        </authorList>
    </citation>
    <scope>NUCLEOTIDE SEQUENCE</scope>
</reference>
<evidence type="ECO:0000256" key="1">
    <source>
        <dbReference type="SAM" id="Phobius"/>
    </source>
</evidence>